<organism evidence="1 2">
    <name type="scientific">Bondarzewia mesenterica</name>
    <dbReference type="NCBI Taxonomy" id="1095465"/>
    <lineage>
        <taxon>Eukaryota</taxon>
        <taxon>Fungi</taxon>
        <taxon>Dikarya</taxon>
        <taxon>Basidiomycota</taxon>
        <taxon>Agaricomycotina</taxon>
        <taxon>Agaricomycetes</taxon>
        <taxon>Russulales</taxon>
        <taxon>Bondarzewiaceae</taxon>
        <taxon>Bondarzewia</taxon>
    </lineage>
</organism>
<protein>
    <recommendedName>
        <fullName evidence="3">F-box domain-containing protein</fullName>
    </recommendedName>
</protein>
<sequence length="545" mass="62102">MNSHFKVRDRDSDDSWAAVTLDLTLQASSLDDFISFVVSLGLAIQMDSHRDVSTDNRIEGSILNTVVFASSSQVQVAIPAEVLGWIVELTLPEPLPGHIVGLYNPEICSSHRTWRLLNLSHVTRYWRAVIVSHASLWSFIEGPRNTGDSNTIQLCMERSKNVPLRMTNFCYPRSAPSLLRESRRLLECLLLSTSTSYLTHNLPDIISGFPRLRRLWLERFISWPKCQFSCLTHLALSGVTGGKRLSMVEFLDVLRENTGLQVLVLDKVYFILERAERPVEVPHLRYLVINDRYDSVIRDVIPALILPSPMTARFHTCLPPDGQVLLANTHAKSFFTDDTTISVIAWSRIKLNYFFDNLDYKFEVLPDLPFDTSADFSLGLPLPVEDPWRIRELSIEIPSDATRLTRWIDLVFRSTPGLTKLTISANSTSNCVLWFIAILRGALPELKTLCVHLRDATTGPIRFSPLLRLVRQRHVDGRPLKNVVIHDERLKGPNLYTKTLRGIVSYVDTLEWDSSPSPFKNSNTGFVYASIPDDLRSWNWQDEFR</sequence>
<name>A0A4S4LDQ1_9AGAM</name>
<evidence type="ECO:0008006" key="3">
    <source>
        <dbReference type="Google" id="ProtNLM"/>
    </source>
</evidence>
<keyword evidence="2" id="KW-1185">Reference proteome</keyword>
<dbReference type="AlphaFoldDB" id="A0A4S4LDQ1"/>
<evidence type="ECO:0000313" key="2">
    <source>
        <dbReference type="Proteomes" id="UP000310158"/>
    </source>
</evidence>
<gene>
    <name evidence="1" type="ORF">EW146_g8555</name>
</gene>
<dbReference type="SUPFAM" id="SSF52058">
    <property type="entry name" value="L domain-like"/>
    <property type="match status" value="1"/>
</dbReference>
<evidence type="ECO:0000313" key="1">
    <source>
        <dbReference type="EMBL" id="THH09859.1"/>
    </source>
</evidence>
<dbReference type="OrthoDB" id="3365698at2759"/>
<comment type="caution">
    <text evidence="1">The sequence shown here is derived from an EMBL/GenBank/DDBJ whole genome shotgun (WGS) entry which is preliminary data.</text>
</comment>
<proteinExistence type="predicted"/>
<reference evidence="1 2" key="1">
    <citation type="submission" date="2019-02" db="EMBL/GenBank/DDBJ databases">
        <title>Genome sequencing of the rare red list fungi Bondarzewia mesenterica.</title>
        <authorList>
            <person name="Buettner E."/>
            <person name="Kellner H."/>
        </authorList>
    </citation>
    <scope>NUCLEOTIDE SEQUENCE [LARGE SCALE GENOMIC DNA]</scope>
    <source>
        <strain evidence="1 2">DSM 108281</strain>
    </source>
</reference>
<dbReference type="EMBL" id="SGPL01000604">
    <property type="protein sequence ID" value="THH09859.1"/>
    <property type="molecule type" value="Genomic_DNA"/>
</dbReference>
<accession>A0A4S4LDQ1</accession>
<dbReference type="Proteomes" id="UP000310158">
    <property type="component" value="Unassembled WGS sequence"/>
</dbReference>